<gene>
    <name evidence="1" type="ORF">FIV42_20720</name>
</gene>
<protein>
    <submittedName>
        <fullName evidence="1">Uncharacterized protein</fullName>
    </submittedName>
</protein>
<dbReference type="AlphaFoldDB" id="A0A4Y6PY40"/>
<reference evidence="1 2" key="1">
    <citation type="submission" date="2019-06" db="EMBL/GenBank/DDBJ databases">
        <title>Persicimonas caeni gen. nov., sp. nov., a predatory bacterium isolated from solar saltern.</title>
        <authorList>
            <person name="Wang S."/>
        </authorList>
    </citation>
    <scope>NUCLEOTIDE SEQUENCE [LARGE SCALE GENOMIC DNA]</scope>
    <source>
        <strain evidence="1 2">YN101</strain>
    </source>
</reference>
<dbReference type="RefSeq" id="WP_141199540.1">
    <property type="nucleotide sequence ID" value="NZ_CP041186.1"/>
</dbReference>
<evidence type="ECO:0000313" key="1">
    <source>
        <dbReference type="EMBL" id="QDG53079.1"/>
    </source>
</evidence>
<name>A0A4Y6PY40_PERCE</name>
<dbReference type="OrthoDB" id="5381192at2"/>
<sequence>MRRVVRVFLATVVLAGVSAVALGACSWRIDWPEHRLDVFITHESETERAGQGEQVEQGASADAVIVNDLGFEVRVDAAYLVTDTVTLLACDEVDDPRDLPGFSLRTLTRALLPSAHAHGPTTPTRLGTPHVEALVGASSRSSHPWRIGEFLPPPGDYCAVRLDVRAADDDAIGLPADVDMVGRTLYVRGTYLAPDEDAPNENAPKPFELATGAAFDIELDKVASTTGAAAPWSFPRSGAKTGRVILNKNMAAWFEGVDFTDADPEQTARAVLLNARESIELDVELGS</sequence>
<keyword evidence="2" id="KW-1185">Reference proteome</keyword>
<dbReference type="Proteomes" id="UP000315995">
    <property type="component" value="Chromosome"/>
</dbReference>
<accession>A0A5B8Y9L1</accession>
<dbReference type="PROSITE" id="PS51257">
    <property type="entry name" value="PROKAR_LIPOPROTEIN"/>
    <property type="match status" value="1"/>
</dbReference>
<accession>A0A4Y6PY40</accession>
<evidence type="ECO:0000313" key="2">
    <source>
        <dbReference type="Proteomes" id="UP000315995"/>
    </source>
</evidence>
<proteinExistence type="predicted"/>
<dbReference type="EMBL" id="CP041186">
    <property type="protein sequence ID" value="QDG53079.1"/>
    <property type="molecule type" value="Genomic_DNA"/>
</dbReference>
<organism evidence="1 2">
    <name type="scientific">Persicimonas caeni</name>
    <dbReference type="NCBI Taxonomy" id="2292766"/>
    <lineage>
        <taxon>Bacteria</taxon>
        <taxon>Deltaproteobacteria</taxon>
        <taxon>Bradymonadales</taxon>
        <taxon>Bradymonadaceae</taxon>
        <taxon>Persicimonas</taxon>
    </lineage>
</organism>